<dbReference type="Proteomes" id="UP000887116">
    <property type="component" value="Unassembled WGS sequence"/>
</dbReference>
<dbReference type="EMBL" id="BMAO01029908">
    <property type="protein sequence ID" value="GFQ64385.1"/>
    <property type="molecule type" value="Genomic_DNA"/>
</dbReference>
<comment type="caution">
    <text evidence="1">The sequence shown here is derived from an EMBL/GenBank/DDBJ whole genome shotgun (WGS) entry which is preliminary data.</text>
</comment>
<evidence type="ECO:0000313" key="1">
    <source>
        <dbReference type="EMBL" id="GFQ64385.1"/>
    </source>
</evidence>
<gene>
    <name evidence="1" type="ORF">TNCT_579441</name>
</gene>
<sequence>MKRRWLEEKKASHSKSIRVDRGIVQMIQIGEQAFQGTPVLFCTSLPFDHSLIKKNLGRDLSSFMSVTSGNGGKTLVKGY</sequence>
<protein>
    <submittedName>
        <fullName evidence="1">Uncharacterized protein</fullName>
    </submittedName>
</protein>
<keyword evidence="2" id="KW-1185">Reference proteome</keyword>
<reference evidence="1" key="1">
    <citation type="submission" date="2020-07" db="EMBL/GenBank/DDBJ databases">
        <title>Multicomponent nature underlies the extraordinary mechanical properties of spider dragline silk.</title>
        <authorList>
            <person name="Kono N."/>
            <person name="Nakamura H."/>
            <person name="Mori M."/>
            <person name="Yoshida Y."/>
            <person name="Ohtoshi R."/>
            <person name="Malay A.D."/>
            <person name="Moran D.A.P."/>
            <person name="Tomita M."/>
            <person name="Numata K."/>
            <person name="Arakawa K."/>
        </authorList>
    </citation>
    <scope>NUCLEOTIDE SEQUENCE</scope>
</reference>
<name>A0A8X6K572_TRICU</name>
<dbReference type="AlphaFoldDB" id="A0A8X6K572"/>
<accession>A0A8X6K572</accession>
<proteinExistence type="predicted"/>
<organism evidence="1 2">
    <name type="scientific">Trichonephila clavata</name>
    <name type="common">Joro spider</name>
    <name type="synonym">Nephila clavata</name>
    <dbReference type="NCBI Taxonomy" id="2740835"/>
    <lineage>
        <taxon>Eukaryota</taxon>
        <taxon>Metazoa</taxon>
        <taxon>Ecdysozoa</taxon>
        <taxon>Arthropoda</taxon>
        <taxon>Chelicerata</taxon>
        <taxon>Arachnida</taxon>
        <taxon>Araneae</taxon>
        <taxon>Araneomorphae</taxon>
        <taxon>Entelegynae</taxon>
        <taxon>Araneoidea</taxon>
        <taxon>Nephilidae</taxon>
        <taxon>Trichonephila</taxon>
    </lineage>
</organism>
<evidence type="ECO:0000313" key="2">
    <source>
        <dbReference type="Proteomes" id="UP000887116"/>
    </source>
</evidence>